<evidence type="ECO:0000256" key="1">
    <source>
        <dbReference type="SAM" id="Phobius"/>
    </source>
</evidence>
<evidence type="ECO:0000313" key="3">
    <source>
        <dbReference type="Proteomes" id="UP000003806"/>
    </source>
</evidence>
<accession>H0UJA1</accession>
<dbReference type="Proteomes" id="UP000003806">
    <property type="component" value="Chromosome"/>
</dbReference>
<keyword evidence="2" id="KW-0407">Ion channel</keyword>
<organism evidence="2 3">
    <name type="scientific">Jonquetella anthropi DSM 22815</name>
    <dbReference type="NCBI Taxonomy" id="885272"/>
    <lineage>
        <taxon>Bacteria</taxon>
        <taxon>Thermotogati</taxon>
        <taxon>Synergistota</taxon>
        <taxon>Synergistia</taxon>
        <taxon>Synergistales</taxon>
        <taxon>Dethiosulfovibrionaceae</taxon>
        <taxon>Jonquetella</taxon>
    </lineage>
</organism>
<keyword evidence="1" id="KW-1133">Transmembrane helix</keyword>
<proteinExistence type="predicted"/>
<dbReference type="eggNOG" id="COG1811">
    <property type="taxonomic scope" value="Bacteria"/>
</dbReference>
<keyword evidence="3" id="KW-1185">Reference proteome</keyword>
<name>H0UJA1_9BACT</name>
<feature type="transmembrane region" description="Helical" evidence="1">
    <location>
        <begin position="206"/>
        <end position="224"/>
    </location>
</feature>
<keyword evidence="1" id="KW-0812">Transmembrane</keyword>
<feature type="transmembrane region" description="Helical" evidence="1">
    <location>
        <begin position="136"/>
        <end position="168"/>
    </location>
</feature>
<dbReference type="PANTHER" id="PTHR36111:SF2">
    <property type="entry name" value="INNER MEMBRANE PROTEIN"/>
    <property type="match status" value="1"/>
</dbReference>
<dbReference type="OrthoDB" id="9797976at2"/>
<dbReference type="PRINTS" id="PR00173">
    <property type="entry name" value="EDTRNSPORT"/>
</dbReference>
<keyword evidence="2" id="KW-0813">Transport</keyword>
<dbReference type="InterPro" id="IPR007563">
    <property type="entry name" value="DUF554"/>
</dbReference>
<protein>
    <submittedName>
        <fullName evidence="2">Uncharacterized membrane protein, possible Na+ channel or pump</fullName>
    </submittedName>
</protein>
<dbReference type="AlphaFoldDB" id="H0UJA1"/>
<dbReference type="STRING" id="885272.JonanDRAFT_0424"/>
<keyword evidence="2" id="KW-0406">Ion transport</keyword>
<evidence type="ECO:0000313" key="2">
    <source>
        <dbReference type="EMBL" id="EHM12834.1"/>
    </source>
</evidence>
<dbReference type="PANTHER" id="PTHR36111">
    <property type="entry name" value="INNER MEMBRANE PROTEIN-RELATED"/>
    <property type="match status" value="1"/>
</dbReference>
<feature type="transmembrane region" description="Helical" evidence="1">
    <location>
        <begin position="96"/>
        <end position="116"/>
    </location>
</feature>
<dbReference type="Pfam" id="PF04474">
    <property type="entry name" value="DUF554"/>
    <property type="match status" value="1"/>
</dbReference>
<gene>
    <name evidence="2" type="ORF">JonanDRAFT_0424</name>
</gene>
<keyword evidence="1" id="KW-0472">Membrane</keyword>
<feature type="transmembrane region" description="Helical" evidence="1">
    <location>
        <begin position="180"/>
        <end position="200"/>
    </location>
</feature>
<dbReference type="GO" id="GO:0034220">
    <property type="term" value="P:monoatomic ion transmembrane transport"/>
    <property type="evidence" value="ECO:0007669"/>
    <property type="project" value="UniProtKB-KW"/>
</dbReference>
<reference evidence="2 3" key="1">
    <citation type="submission" date="2011-11" db="EMBL/GenBank/DDBJ databases">
        <title>The Noncontiguous Finished genome of Jonquetella anthropi DSM 22815.</title>
        <authorList>
            <consortium name="US DOE Joint Genome Institute (JGI-PGF)"/>
            <person name="Lucas S."/>
            <person name="Copeland A."/>
            <person name="Lapidus A."/>
            <person name="Glavina del Rio T."/>
            <person name="Dalin E."/>
            <person name="Tice H."/>
            <person name="Bruce D."/>
            <person name="Goodwin L."/>
            <person name="Pitluck S."/>
            <person name="Peters L."/>
            <person name="Mikhailova N."/>
            <person name="Held B."/>
            <person name="Kyrpides N."/>
            <person name="Mavromatis K."/>
            <person name="Ivanova N."/>
            <person name="Markowitz V."/>
            <person name="Cheng J.-F."/>
            <person name="Hugenholtz P."/>
            <person name="Woyke T."/>
            <person name="Wu D."/>
            <person name="Gronow S."/>
            <person name="Wellnitz S."/>
            <person name="Brambilla E."/>
            <person name="Klenk H.-P."/>
            <person name="Eisen J.A."/>
        </authorList>
    </citation>
    <scope>NUCLEOTIDE SEQUENCE [LARGE SCALE GENOMIC DNA]</scope>
    <source>
        <strain evidence="2 3">DSM 22815</strain>
    </source>
</reference>
<dbReference type="HOGENOM" id="CLU_091659_0_0_0"/>
<sequence>MGAVLINGMAVVLGALCGLLLRRGMSDDVNRTVMNGLGMVVLCVGLSDAMKTHNMSALLASVTLGGGIGAALKLHDRIERAGERLLSKYASGRDAGPAKAFVTSAIVVTVGAMAIYGSIKAGLGDPSILYLKSGLDFVGCVVFAAAMGWGVVLAAVPMTLYQAVFALAARPLLPIVTPEFLNLLSGIGGVIVAIIGINQLELRNIRTANFLPALLGAFVALFITL</sequence>
<dbReference type="EMBL" id="CM001376">
    <property type="protein sequence ID" value="EHM12834.1"/>
    <property type="molecule type" value="Genomic_DNA"/>
</dbReference>
<dbReference type="RefSeq" id="WP_008522592.1">
    <property type="nucleotide sequence ID" value="NZ_CM001376.1"/>
</dbReference>